<accession>A0A7W8YPB3</accession>
<comment type="caution">
    <text evidence="1">The sequence shown here is derived from an EMBL/GenBank/DDBJ whole genome shotgun (WGS) entry which is preliminary data.</text>
</comment>
<gene>
    <name evidence="1" type="ORF">HDE69_000374</name>
</gene>
<sequence>MGRYKWLILFSVLCAFCSCKKQVELVDPEIAIENVYVEFIKSNQVDINYKLSHVGYQATGVSYYKKTEPATVILVNAIRESDLLKLSLQGLEANTEYVFKVFYKQNNEQKADTKEYTVKTLTAEMAKFALEVKSTGINYDEKGNFTLDIEGENINNLNLSELDIKVNQAAVTIGYPTLLSNKRYKITIKGTVNPVNGNNSVQGLYQGKEILFQTIPFVFDGDRYWLTAQLSATRGYYASVFNNELYYFYNKQVFKWNDTEQRLSATGSIQEGTIDGNVIGFQFDDQLFFRPVKAAYSPNQNDISDYYNYPEIYSYSPGTNKWSAYSFKEQKYVPGTHVIGNNNYFVHKGELYVAYSLNEGRGAVPNAYLKSYNFISHYNRLTKQFESAASLAIEIINFHFISINNQLYLTGLVPVYDQGFKVSATFAVFKVDDNFKLQEVYRGGTVAQPLTFFPSSVIAYDQKILIVAKPDDFKLFDPSDQKLYQVFLKNNIPNIYLGGFFNYNNKLYLNGSQTSYEISIVKGR</sequence>
<reference evidence="1 2" key="1">
    <citation type="submission" date="2020-08" db="EMBL/GenBank/DDBJ databases">
        <title>Genomic Encyclopedia of Type Strains, Phase IV (KMG-V): Genome sequencing to study the core and pangenomes of soil and plant-associated prokaryotes.</title>
        <authorList>
            <person name="Whitman W."/>
        </authorList>
    </citation>
    <scope>NUCLEOTIDE SEQUENCE [LARGE SCALE GENOMIC DNA]</scope>
    <source>
        <strain evidence="1 2">MP7CTX6</strain>
    </source>
</reference>
<dbReference type="AlphaFoldDB" id="A0A7W8YPB3"/>
<dbReference type="SUPFAM" id="SSF117281">
    <property type="entry name" value="Kelch motif"/>
    <property type="match status" value="1"/>
</dbReference>
<name>A0A7W8YPB3_9SPHI</name>
<dbReference type="PROSITE" id="PS51257">
    <property type="entry name" value="PROKAR_LIPOPROTEIN"/>
    <property type="match status" value="1"/>
</dbReference>
<dbReference type="InterPro" id="IPR015915">
    <property type="entry name" value="Kelch-typ_b-propeller"/>
</dbReference>
<evidence type="ECO:0000313" key="1">
    <source>
        <dbReference type="EMBL" id="MBB5619338.1"/>
    </source>
</evidence>
<proteinExistence type="predicted"/>
<organism evidence="1 2">
    <name type="scientific">Pedobacter cryoconitis</name>
    <dbReference type="NCBI Taxonomy" id="188932"/>
    <lineage>
        <taxon>Bacteria</taxon>
        <taxon>Pseudomonadati</taxon>
        <taxon>Bacteroidota</taxon>
        <taxon>Sphingobacteriia</taxon>
        <taxon>Sphingobacteriales</taxon>
        <taxon>Sphingobacteriaceae</taxon>
        <taxon>Pedobacter</taxon>
    </lineage>
</organism>
<dbReference type="Proteomes" id="UP000537718">
    <property type="component" value="Unassembled WGS sequence"/>
</dbReference>
<evidence type="ECO:0000313" key="2">
    <source>
        <dbReference type="Proteomes" id="UP000537718"/>
    </source>
</evidence>
<dbReference type="EMBL" id="JACHCF010000001">
    <property type="protein sequence ID" value="MBB5619338.1"/>
    <property type="molecule type" value="Genomic_DNA"/>
</dbReference>
<protein>
    <submittedName>
        <fullName evidence="1">Uncharacterized protein</fullName>
    </submittedName>
</protein>
<dbReference type="RefSeq" id="WP_183865492.1">
    <property type="nucleotide sequence ID" value="NZ_JACHCF010000001.1"/>
</dbReference>